<dbReference type="Proteomes" id="UP001243009">
    <property type="component" value="Unassembled WGS sequence"/>
</dbReference>
<organism evidence="1 2">
    <name type="scientific">Paracraurococcus lichenis</name>
    <dbReference type="NCBI Taxonomy" id="3064888"/>
    <lineage>
        <taxon>Bacteria</taxon>
        <taxon>Pseudomonadati</taxon>
        <taxon>Pseudomonadota</taxon>
        <taxon>Alphaproteobacteria</taxon>
        <taxon>Acetobacterales</taxon>
        <taxon>Roseomonadaceae</taxon>
        <taxon>Paracraurococcus</taxon>
    </lineage>
</organism>
<name>A0ABT9EE99_9PROT</name>
<protein>
    <submittedName>
        <fullName evidence="1">ISKra4 family transposase</fullName>
    </submittedName>
</protein>
<keyword evidence="2" id="KW-1185">Reference proteome</keyword>
<accession>A0ABT9EE99</accession>
<dbReference type="NCBIfam" id="NF033572">
    <property type="entry name" value="transpos_ISKra4"/>
    <property type="match status" value="1"/>
</dbReference>
<evidence type="ECO:0000313" key="1">
    <source>
        <dbReference type="EMBL" id="MDO9714529.1"/>
    </source>
</evidence>
<reference evidence="1 2" key="1">
    <citation type="submission" date="2023-08" db="EMBL/GenBank/DDBJ databases">
        <title>The draft genome sequence of Paracraurococcus sp. LOR1-02.</title>
        <authorList>
            <person name="Kingkaew E."/>
            <person name="Tanasupawat S."/>
        </authorList>
    </citation>
    <scope>NUCLEOTIDE SEQUENCE [LARGE SCALE GENOMIC DNA]</scope>
    <source>
        <strain evidence="1 2">LOR1-02</strain>
    </source>
</reference>
<comment type="caution">
    <text evidence="1">The sequence shown here is derived from an EMBL/GenBank/DDBJ whole genome shotgun (WGS) entry which is preliminary data.</text>
</comment>
<feature type="non-terminal residue" evidence="1">
    <location>
        <position position="1"/>
    </location>
</feature>
<dbReference type="RefSeq" id="WP_305109357.1">
    <property type="nucleotide sequence ID" value="NZ_JAUTWS010000324.1"/>
</dbReference>
<evidence type="ECO:0000313" key="2">
    <source>
        <dbReference type="Proteomes" id="UP001243009"/>
    </source>
</evidence>
<sequence>SRPVAECSLANLGLALAEAKALLAKLQGILVPSQAAEYAACHCICPHCRMPQPLKERRTRRVQTLFGTVEVETPRFRVCRCRPMAPIAAAVPSPVCALLTARGTPELARVQAELGARTSFREAARILETLLPASPTSHESVRTRAHAAALQLEAADRQTAAVVVVGDTTAADASRPIVMLDGAYVRAVPGQQVRNFEVICGKVEREGHGSRRFGLVRSVAEQPHVLLRAALLDQDWREGSPVVAISDGDPSLPALVRAAAKAPVEPILDWFHLSMRVRHVEQVLNGFYAMAPKCQRPIDCAHAEVMRLRHLLWNGRHDDAHGLLGDVVEVAGTIGLLNGPGFEPKVARLVELCTELRGYLENNKDGLIDYGQRYRAGEPISTSRAEGTVNQLVNARMNK</sequence>
<feature type="non-terminal residue" evidence="1">
    <location>
        <position position="399"/>
    </location>
</feature>
<proteinExistence type="predicted"/>
<dbReference type="EMBL" id="JAUTWS010000324">
    <property type="protein sequence ID" value="MDO9714529.1"/>
    <property type="molecule type" value="Genomic_DNA"/>
</dbReference>
<gene>
    <name evidence="1" type="ORF">Q7A36_39995</name>
</gene>